<name>B2GIE6_KOCRD</name>
<accession>B2GIE6</accession>
<dbReference type="EMBL" id="AP009152">
    <property type="protein sequence ID" value="BAG30568.1"/>
    <property type="molecule type" value="Genomic_DNA"/>
</dbReference>
<evidence type="ECO:0000313" key="2">
    <source>
        <dbReference type="Proteomes" id="UP000008838"/>
    </source>
</evidence>
<organism evidence="1 2">
    <name type="scientific">Kocuria rhizophila (strain ATCC 9341 / DSM 348 / NBRC 103217 / DC2201)</name>
    <dbReference type="NCBI Taxonomy" id="378753"/>
    <lineage>
        <taxon>Bacteria</taxon>
        <taxon>Bacillati</taxon>
        <taxon>Actinomycetota</taxon>
        <taxon>Actinomycetes</taxon>
        <taxon>Micrococcales</taxon>
        <taxon>Micrococcaceae</taxon>
        <taxon>Kocuria</taxon>
    </lineage>
</organism>
<reference evidence="1 2" key="1">
    <citation type="journal article" date="2008" name="J. Bacteriol.">
        <title>Complete genome sequence of the soil actinomycete Kocuria rhizophila.</title>
        <authorList>
            <person name="Takarada H."/>
            <person name="Sekine M."/>
            <person name="Kosugi H."/>
            <person name="Matsuo Y."/>
            <person name="Fujisawa T."/>
            <person name="Omata S."/>
            <person name="Kishi E."/>
            <person name="Shimizu A."/>
            <person name="Tsukatani N."/>
            <person name="Tanikawa S."/>
            <person name="Fujita N."/>
            <person name="Harayama S."/>
        </authorList>
    </citation>
    <scope>NUCLEOTIDE SEQUENCE [LARGE SCALE GENOMIC DNA]</scope>
    <source>
        <strain evidence="2">ATCC 9341 / DSM 348 / NBRC 103217 / DC2201</strain>
    </source>
</reference>
<protein>
    <recommendedName>
        <fullName evidence="3">DUF3800 domain-containing protein</fullName>
    </recommendedName>
</protein>
<dbReference type="eggNOG" id="ENOG5033INS">
    <property type="taxonomic scope" value="Bacteria"/>
</dbReference>
<evidence type="ECO:0000313" key="1">
    <source>
        <dbReference type="EMBL" id="BAG30568.1"/>
    </source>
</evidence>
<proteinExistence type="predicted"/>
<dbReference type="HOGENOM" id="CLU_098654_2_0_11"/>
<sequence>MHRDRLPSARTRGFLGSHRCRAPQYASRRARYELYSHVFVDESKVGGYYVVASTVAAGDVNRARKAVRSLALSGQKRIHFTDERDDRRKKLLKEFSALDTVVNVYVARGLRDKEARPLCLGALARDAAASGADHLWVEKDESSYAHDKKIIGQALQSSENRPRYDFPRAHEETLLWVSDAVAWCYQKRGRWTGLAAPLVADVVELT</sequence>
<keyword evidence="2" id="KW-1185">Reference proteome</keyword>
<gene>
    <name evidence="1" type="ordered locus">KRH_22210</name>
</gene>
<dbReference type="KEGG" id="krh:KRH_22210"/>
<dbReference type="AlphaFoldDB" id="B2GIE6"/>
<dbReference type="Proteomes" id="UP000008838">
    <property type="component" value="Chromosome"/>
</dbReference>
<evidence type="ECO:0008006" key="3">
    <source>
        <dbReference type="Google" id="ProtNLM"/>
    </source>
</evidence>